<dbReference type="GO" id="GO:0008933">
    <property type="term" value="F:peptidoglycan lytic transglycosylase activity"/>
    <property type="evidence" value="ECO:0007669"/>
    <property type="project" value="TreeGrafter"/>
</dbReference>
<dbReference type="GO" id="GO:0009254">
    <property type="term" value="P:peptidoglycan turnover"/>
    <property type="evidence" value="ECO:0007669"/>
    <property type="project" value="InterPro"/>
</dbReference>
<dbReference type="InterPro" id="IPR026044">
    <property type="entry name" value="MltA"/>
</dbReference>
<proteinExistence type="predicted"/>
<dbReference type="CDD" id="cd14668">
    <property type="entry name" value="mlta_B"/>
    <property type="match status" value="1"/>
</dbReference>
<dbReference type="GO" id="GO:0019867">
    <property type="term" value="C:outer membrane"/>
    <property type="evidence" value="ECO:0007669"/>
    <property type="project" value="InterPro"/>
</dbReference>
<dbReference type="Gene3D" id="2.40.40.10">
    <property type="entry name" value="RlpA-like domain"/>
    <property type="match status" value="1"/>
</dbReference>
<evidence type="ECO:0000256" key="3">
    <source>
        <dbReference type="ARBA" id="ARBA00023239"/>
    </source>
</evidence>
<sequence length="393" mass="42412">MIRGAVAALALGLVACGAAMSAALAQAPPLPAGARAEAVPVAGIPGWAKDDHRIALDIFARGCMTDPPLRASVPTPEVLELICARARLLTRKARPDRETARRFFEQNFSFWRIRPAAAETGFMTGYFEPEFEGSLTRSAAFPTPLYGRPADLVTRQPGDDWPGIEPGLSAARQTARGLVPFPDRAAIEAGALDGQKLEILWMRDPVDRFVLQVQGSGRIRLPDGRVTRLVYSGRNGQAYTSLGRALSERENIPPAEMTMDKLIARLKADAGFARDLIALNRSFVFFARRDDLPPNSGPIGGAGLPLTPLRSIAIDRTVWPYGLPAWIDATIPDGQGGSERLSRLMIAQDTGSAILGPARVDLFVGSGAAAGHRAGLIRHNFDFTVLWPRNPRP</sequence>
<dbReference type="InterPro" id="IPR036908">
    <property type="entry name" value="RlpA-like_sf"/>
</dbReference>
<keyword evidence="3" id="KW-0456">Lyase</keyword>
<organism evidence="8 9">
    <name type="scientific">Bosea psychrotolerans</name>
    <dbReference type="NCBI Taxonomy" id="1871628"/>
    <lineage>
        <taxon>Bacteria</taxon>
        <taxon>Pseudomonadati</taxon>
        <taxon>Pseudomonadota</taxon>
        <taxon>Alphaproteobacteria</taxon>
        <taxon>Hyphomicrobiales</taxon>
        <taxon>Boseaceae</taxon>
        <taxon>Bosea</taxon>
    </lineage>
</organism>
<keyword evidence="4" id="KW-0961">Cell wall biogenesis/degradation</keyword>
<evidence type="ECO:0000313" key="8">
    <source>
        <dbReference type="EMBL" id="POR45482.1"/>
    </source>
</evidence>
<evidence type="ECO:0000313" key="9">
    <source>
        <dbReference type="Proteomes" id="UP000236919"/>
    </source>
</evidence>
<dbReference type="EMBL" id="PQFZ01000033">
    <property type="protein sequence ID" value="POR45482.1"/>
    <property type="molecule type" value="Genomic_DNA"/>
</dbReference>
<reference evidence="8 9" key="1">
    <citation type="submission" date="2018-01" db="EMBL/GenBank/DDBJ databases">
        <title>Genomic Encyclopedia of Type Strains, Phase III (KMG-III): the genomes of soil and plant-associated and newly described type strains.</title>
        <authorList>
            <person name="Whitman W."/>
        </authorList>
    </citation>
    <scope>NUCLEOTIDE SEQUENCE [LARGE SCALE GENOMIC DNA]</scope>
    <source>
        <strain evidence="8 9">1131</strain>
    </source>
</reference>
<feature type="signal peptide" evidence="6">
    <location>
        <begin position="1"/>
        <end position="25"/>
    </location>
</feature>
<dbReference type="GO" id="GO:0009253">
    <property type="term" value="P:peptidoglycan catabolic process"/>
    <property type="evidence" value="ECO:0007669"/>
    <property type="project" value="TreeGrafter"/>
</dbReference>
<evidence type="ECO:0000256" key="2">
    <source>
        <dbReference type="ARBA" id="ARBA00012587"/>
    </source>
</evidence>
<dbReference type="PIRSF" id="PIRSF019422">
    <property type="entry name" value="MltA"/>
    <property type="match status" value="1"/>
</dbReference>
<dbReference type="InterPro" id="IPR010611">
    <property type="entry name" value="3D_dom"/>
</dbReference>
<gene>
    <name evidence="8" type="ORF">CYD53_13328</name>
</gene>
<dbReference type="InterPro" id="IPR005300">
    <property type="entry name" value="MltA_B"/>
</dbReference>
<dbReference type="Pfam" id="PF06725">
    <property type="entry name" value="3D"/>
    <property type="match status" value="1"/>
</dbReference>
<feature type="domain" description="Lytic transglycosylase MltA" evidence="7">
    <location>
        <begin position="130"/>
        <end position="287"/>
    </location>
</feature>
<evidence type="ECO:0000259" key="7">
    <source>
        <dbReference type="SMART" id="SM00925"/>
    </source>
</evidence>
<dbReference type="Gene3D" id="2.40.240.50">
    <property type="entry name" value="Barwin-like endoglucanases"/>
    <property type="match status" value="1"/>
</dbReference>
<accession>A0A2S4LSQ1</accession>
<dbReference type="PANTHER" id="PTHR30124:SF0">
    <property type="entry name" value="MEMBRANE-BOUND LYTIC MUREIN TRANSGLYCOSYLASE A"/>
    <property type="match status" value="1"/>
</dbReference>
<dbReference type="SUPFAM" id="SSF50685">
    <property type="entry name" value="Barwin-like endoglucanases"/>
    <property type="match status" value="1"/>
</dbReference>
<keyword evidence="6" id="KW-0732">Signal</keyword>
<evidence type="ECO:0000256" key="6">
    <source>
        <dbReference type="SAM" id="SignalP"/>
    </source>
</evidence>
<dbReference type="SMART" id="SM00925">
    <property type="entry name" value="MltA"/>
    <property type="match status" value="1"/>
</dbReference>
<dbReference type="Proteomes" id="UP000236919">
    <property type="component" value="Unassembled WGS sequence"/>
</dbReference>
<dbReference type="Pfam" id="PF03562">
    <property type="entry name" value="MltA"/>
    <property type="match status" value="1"/>
</dbReference>
<evidence type="ECO:0000256" key="4">
    <source>
        <dbReference type="ARBA" id="ARBA00023316"/>
    </source>
</evidence>
<dbReference type="CDD" id="cd14485">
    <property type="entry name" value="mltA_like_LT_A"/>
    <property type="match status" value="1"/>
</dbReference>
<comment type="catalytic activity">
    <reaction evidence="1">
        <text>Exolytic cleavage of the (1-&gt;4)-beta-glycosidic linkage between N-acetylmuramic acid (MurNAc) and N-acetylglucosamine (GlcNAc) residues in peptidoglycan, from either the reducing or the non-reducing ends of the peptidoglycan chains, with concomitant formation of a 1,6-anhydrobond in the MurNAc residue.</text>
        <dbReference type="EC" id="4.2.2.n1"/>
    </reaction>
</comment>
<dbReference type="AlphaFoldDB" id="A0A2S4LSQ1"/>
<keyword evidence="9" id="KW-1185">Reference proteome</keyword>
<name>A0A2S4LSQ1_9HYPH</name>
<comment type="caution">
    <text evidence="8">The sequence shown here is derived from an EMBL/GenBank/DDBJ whole genome shotgun (WGS) entry which is preliminary data.</text>
</comment>
<dbReference type="OrthoDB" id="9783686at2"/>
<dbReference type="PANTHER" id="PTHR30124">
    <property type="entry name" value="MEMBRANE-BOUND LYTIC MUREIN TRANSGLYCOSYLASE A"/>
    <property type="match status" value="1"/>
</dbReference>
<evidence type="ECO:0000256" key="1">
    <source>
        <dbReference type="ARBA" id="ARBA00001420"/>
    </source>
</evidence>
<dbReference type="GO" id="GO:0004553">
    <property type="term" value="F:hydrolase activity, hydrolyzing O-glycosyl compounds"/>
    <property type="evidence" value="ECO:0007669"/>
    <property type="project" value="InterPro"/>
</dbReference>
<feature type="chain" id="PRO_5015552845" description="peptidoglycan lytic exotransglycosylase" evidence="6">
    <location>
        <begin position="26"/>
        <end position="393"/>
    </location>
</feature>
<dbReference type="RefSeq" id="WP_103721503.1">
    <property type="nucleotide sequence ID" value="NZ_PQFZ01000033.1"/>
</dbReference>
<dbReference type="EC" id="4.2.2.n1" evidence="2"/>
<evidence type="ECO:0000256" key="5">
    <source>
        <dbReference type="ARBA" id="ARBA00030918"/>
    </source>
</evidence>
<dbReference type="PROSITE" id="PS51257">
    <property type="entry name" value="PROKAR_LIPOPROTEIN"/>
    <property type="match status" value="1"/>
</dbReference>
<dbReference type="GO" id="GO:0071555">
    <property type="term" value="P:cell wall organization"/>
    <property type="evidence" value="ECO:0007669"/>
    <property type="project" value="UniProtKB-KW"/>
</dbReference>
<protein>
    <recommendedName>
        <fullName evidence="2">peptidoglycan lytic exotransglycosylase</fullName>
        <ecNumber evidence="2">4.2.2.n1</ecNumber>
    </recommendedName>
    <alternativeName>
        <fullName evidence="5">Murein hydrolase A</fullName>
    </alternativeName>
</protein>